<reference evidence="2 3" key="1">
    <citation type="submission" date="2018-05" db="EMBL/GenBank/DDBJ databases">
        <title>Micromonospora from Atacama Desert.</title>
        <authorList>
            <person name="Carro L."/>
            <person name="Goodfellow M."/>
            <person name="Klenk H.-P."/>
        </authorList>
    </citation>
    <scope>NUCLEOTIDE SEQUENCE [LARGE SCALE GENOMIC DNA]</scope>
    <source>
        <strain evidence="2 3">LB39</strain>
    </source>
</reference>
<dbReference type="Pfam" id="PF14280">
    <property type="entry name" value="DUF4365"/>
    <property type="match status" value="1"/>
</dbReference>
<dbReference type="AlphaFoldDB" id="A0A3N9WPL0"/>
<accession>A0A3N9WPL0</accession>
<gene>
    <name evidence="2" type="ORF">DLJ59_14315</name>
</gene>
<comment type="caution">
    <text evidence="2">The sequence shown here is derived from an EMBL/GenBank/DDBJ whole genome shotgun (WGS) entry which is preliminary data.</text>
</comment>
<name>A0A3N9WPL0_9ACTN</name>
<feature type="domain" description="DUF4365" evidence="1">
    <location>
        <begin position="9"/>
        <end position="153"/>
    </location>
</feature>
<keyword evidence="3" id="KW-1185">Reference proteome</keyword>
<dbReference type="OrthoDB" id="516854at2"/>
<dbReference type="InterPro" id="IPR025375">
    <property type="entry name" value="DUF4365"/>
</dbReference>
<evidence type="ECO:0000259" key="1">
    <source>
        <dbReference type="Pfam" id="PF14280"/>
    </source>
</evidence>
<dbReference type="Proteomes" id="UP000282312">
    <property type="component" value="Unassembled WGS sequence"/>
</dbReference>
<sequence length="160" mass="17744">MEKLQDGVLRAIAAAARCSLSKPDPDPGIDWMVHHASESHTDDFQALLRIQLKSTYQISHSELGDTFPFVLENAHLKKLARSPVTIPSILVVMILPRELASWVKASPSDFTIRHCAYWVNLESHPVTGVEKTSVRVPTNQVFDDLSLCGMMERIGKGGKP</sequence>
<dbReference type="EMBL" id="QGSZ01000201">
    <property type="protein sequence ID" value="RQX02762.1"/>
    <property type="molecule type" value="Genomic_DNA"/>
</dbReference>
<protein>
    <submittedName>
        <fullName evidence="2">DUF4365 domain-containing protein</fullName>
    </submittedName>
</protein>
<evidence type="ECO:0000313" key="2">
    <source>
        <dbReference type="EMBL" id="RQX02762.1"/>
    </source>
</evidence>
<proteinExistence type="predicted"/>
<evidence type="ECO:0000313" key="3">
    <source>
        <dbReference type="Proteomes" id="UP000282312"/>
    </source>
</evidence>
<organism evidence="2 3">
    <name type="scientific">Micromonospora inaquosa</name>
    <dbReference type="NCBI Taxonomy" id="2203716"/>
    <lineage>
        <taxon>Bacteria</taxon>
        <taxon>Bacillati</taxon>
        <taxon>Actinomycetota</taxon>
        <taxon>Actinomycetes</taxon>
        <taxon>Micromonosporales</taxon>
        <taxon>Micromonosporaceae</taxon>
        <taxon>Micromonospora</taxon>
    </lineage>
</organism>